<dbReference type="GO" id="GO:0016787">
    <property type="term" value="F:hydrolase activity"/>
    <property type="evidence" value="ECO:0007669"/>
    <property type="project" value="UniProtKB-KW"/>
</dbReference>
<protein>
    <submittedName>
        <fullName evidence="3">Alpha/beta hydrolase</fullName>
    </submittedName>
</protein>
<feature type="domain" description="AB hydrolase-1" evidence="2">
    <location>
        <begin position="32"/>
        <end position="287"/>
    </location>
</feature>
<keyword evidence="1 3" id="KW-0378">Hydrolase</keyword>
<dbReference type="PRINTS" id="PR00111">
    <property type="entry name" value="ABHYDROLASE"/>
</dbReference>
<reference evidence="3 4" key="1">
    <citation type="submission" date="2019-01" db="EMBL/GenBank/DDBJ databases">
        <authorList>
            <person name="Chen W.-M."/>
        </authorList>
    </citation>
    <scope>NUCLEOTIDE SEQUENCE [LARGE SCALE GENOMIC DNA]</scope>
    <source>
        <strain evidence="3 4">TER-1</strain>
    </source>
</reference>
<accession>A0A437NR40</accession>
<evidence type="ECO:0000259" key="2">
    <source>
        <dbReference type="Pfam" id="PF00561"/>
    </source>
</evidence>
<gene>
    <name evidence="3" type="ORF">EOE48_27780</name>
</gene>
<dbReference type="PRINTS" id="PR00412">
    <property type="entry name" value="EPOXHYDRLASE"/>
</dbReference>
<dbReference type="Gene3D" id="3.40.50.1820">
    <property type="entry name" value="alpha/beta hydrolase"/>
    <property type="match status" value="1"/>
</dbReference>
<dbReference type="Proteomes" id="UP000286997">
    <property type="component" value="Unassembled WGS sequence"/>
</dbReference>
<dbReference type="EMBL" id="SACP01000055">
    <property type="protein sequence ID" value="RVU12516.1"/>
    <property type="molecule type" value="Genomic_DNA"/>
</dbReference>
<dbReference type="PANTHER" id="PTHR43329">
    <property type="entry name" value="EPOXIDE HYDROLASE"/>
    <property type="match status" value="1"/>
</dbReference>
<dbReference type="RefSeq" id="WP_127734124.1">
    <property type="nucleotide sequence ID" value="NZ_SACP01000055.1"/>
</dbReference>
<dbReference type="SUPFAM" id="SSF53474">
    <property type="entry name" value="alpha/beta-Hydrolases"/>
    <property type="match status" value="1"/>
</dbReference>
<evidence type="ECO:0000313" key="4">
    <source>
        <dbReference type="Proteomes" id="UP000286997"/>
    </source>
</evidence>
<keyword evidence="4" id="KW-1185">Reference proteome</keyword>
<dbReference type="OrthoDB" id="9812774at2"/>
<name>A0A437NR40_9HYPH</name>
<comment type="caution">
    <text evidence="3">The sequence shown here is derived from an EMBL/GenBank/DDBJ whole genome shotgun (WGS) entry which is preliminary data.</text>
</comment>
<proteinExistence type="predicted"/>
<evidence type="ECO:0000256" key="1">
    <source>
        <dbReference type="ARBA" id="ARBA00022801"/>
    </source>
</evidence>
<dbReference type="AlphaFoldDB" id="A0A437NR40"/>
<organism evidence="3 4">
    <name type="scientific">Methylobacterium oryzihabitans</name>
    <dbReference type="NCBI Taxonomy" id="2499852"/>
    <lineage>
        <taxon>Bacteria</taxon>
        <taxon>Pseudomonadati</taxon>
        <taxon>Pseudomonadota</taxon>
        <taxon>Alphaproteobacteria</taxon>
        <taxon>Hyphomicrobiales</taxon>
        <taxon>Methylobacteriaceae</taxon>
        <taxon>Methylobacterium</taxon>
    </lineage>
</organism>
<sequence length="301" mass="32737">MPADLFPGFSAHWIDLPDGRFFARAGGPEDAPAVLLLHGFPQSHACWHRVAPALAETHRVVCLDLKGYGWSAAPAGDAAHHDYSKRRMGEEVVTVMESLGHARFALVGHDRGGRVGYRLALDAPGRISRLALLDILPTVIQWRRMQEDPALYPHWRFLAGPAPEPEREIGRDPVAWYEAQVRGWTGDGRLDAFAPAALDLYRQAWNVPERIHAGCEDYRAGAGPDREADEADLAAGRRIACPVLVLVADRFVGRNGLDPALAAWTGTFAPQATGAAIASGHFLPEENPAATLEALKRFLAG</sequence>
<dbReference type="InterPro" id="IPR000073">
    <property type="entry name" value="AB_hydrolase_1"/>
</dbReference>
<dbReference type="InterPro" id="IPR029058">
    <property type="entry name" value="AB_hydrolase_fold"/>
</dbReference>
<dbReference type="Pfam" id="PF00561">
    <property type="entry name" value="Abhydrolase_1"/>
    <property type="match status" value="1"/>
</dbReference>
<evidence type="ECO:0000313" key="3">
    <source>
        <dbReference type="EMBL" id="RVU12516.1"/>
    </source>
</evidence>
<dbReference type="InterPro" id="IPR000639">
    <property type="entry name" value="Epox_hydrolase-like"/>
</dbReference>